<dbReference type="GO" id="GO:0044715">
    <property type="term" value="F:8-oxo-dGDP phosphatase activity"/>
    <property type="evidence" value="ECO:0007669"/>
    <property type="project" value="TreeGrafter"/>
</dbReference>
<evidence type="ECO:0000313" key="2">
    <source>
        <dbReference type="EMBL" id="KAG4418707.1"/>
    </source>
</evidence>
<reference evidence="2" key="1">
    <citation type="submission" date="2021-02" db="EMBL/GenBank/DDBJ databases">
        <title>Genome sequence Cadophora malorum strain M34.</title>
        <authorList>
            <person name="Stefanovic E."/>
            <person name="Vu D."/>
            <person name="Scully C."/>
            <person name="Dijksterhuis J."/>
            <person name="Roader J."/>
            <person name="Houbraken J."/>
        </authorList>
    </citation>
    <scope>NUCLEOTIDE SEQUENCE</scope>
    <source>
        <strain evidence="2">M34</strain>
    </source>
</reference>
<gene>
    <name evidence="2" type="ORF">IFR04_008152</name>
</gene>
<comment type="caution">
    <text evidence="2">The sequence shown here is derived from an EMBL/GenBank/DDBJ whole genome shotgun (WGS) entry which is preliminary data.</text>
</comment>
<dbReference type="InterPro" id="IPR000086">
    <property type="entry name" value="NUDIX_hydrolase_dom"/>
</dbReference>
<dbReference type="AlphaFoldDB" id="A0A8H7W7Z6"/>
<dbReference type="FunFam" id="3.90.79.10:FF:000019">
    <property type="entry name" value="Thiamin pyrophosphokinase, putative"/>
    <property type="match status" value="1"/>
</dbReference>
<dbReference type="OrthoDB" id="10261522at2759"/>
<dbReference type="PROSITE" id="PS51462">
    <property type="entry name" value="NUDIX"/>
    <property type="match status" value="1"/>
</dbReference>
<keyword evidence="3" id="KW-1185">Reference proteome</keyword>
<dbReference type="CDD" id="cd03676">
    <property type="entry name" value="NUDIX_Tnr3_like"/>
    <property type="match status" value="1"/>
</dbReference>
<evidence type="ECO:0000313" key="3">
    <source>
        <dbReference type="Proteomes" id="UP000664132"/>
    </source>
</evidence>
<dbReference type="InterPro" id="IPR015797">
    <property type="entry name" value="NUDIX_hydrolase-like_dom_sf"/>
</dbReference>
<dbReference type="InterPro" id="IPR031804">
    <property type="entry name" value="DUF4743"/>
</dbReference>
<sequence>MTKSNLDLVNECDVFPYPSTPEHTSLLSTLYTLLSSSGTPIGYLTEPVFTALAKTPIKIKGELEVSRTNRTILAFQQASEPERSAAVAATVSHWRSNSTFAVLKGWRDELYPVYGPGNELLFSVERSASCLFGVVTYGVHLTAYVRVPEEEASFGIKIWVPRRSKTKQTYPSMLDNTVAGGMATGETPLECVIRECDEEASLPEEVVRKGVKAHGTVTYCYIREARAGGETGLVQPECQYIYDLELPRDVVCKPNDSEVEEFYLWTVEEIQEALKRGEFKPNCSLVMLDFFVRWGVLTKENEKDYEEIVRRLHRDLEFPGPHKKE</sequence>
<evidence type="ECO:0000259" key="1">
    <source>
        <dbReference type="PROSITE" id="PS51462"/>
    </source>
</evidence>
<organism evidence="2 3">
    <name type="scientific">Cadophora malorum</name>
    <dbReference type="NCBI Taxonomy" id="108018"/>
    <lineage>
        <taxon>Eukaryota</taxon>
        <taxon>Fungi</taxon>
        <taxon>Dikarya</taxon>
        <taxon>Ascomycota</taxon>
        <taxon>Pezizomycotina</taxon>
        <taxon>Leotiomycetes</taxon>
        <taxon>Helotiales</taxon>
        <taxon>Ploettnerulaceae</taxon>
        <taxon>Cadophora</taxon>
    </lineage>
</organism>
<dbReference type="EMBL" id="JAFJYH010000122">
    <property type="protein sequence ID" value="KAG4418707.1"/>
    <property type="molecule type" value="Genomic_DNA"/>
</dbReference>
<dbReference type="Pfam" id="PF00293">
    <property type="entry name" value="NUDIX"/>
    <property type="match status" value="1"/>
</dbReference>
<dbReference type="PANTHER" id="PTHR13622:SF8">
    <property type="entry name" value="THIAMIN PYROPHOSPHOKINASE 1"/>
    <property type="match status" value="1"/>
</dbReference>
<dbReference type="PANTHER" id="PTHR13622">
    <property type="entry name" value="THIAMIN PYROPHOSPHOKINASE"/>
    <property type="match status" value="1"/>
</dbReference>
<protein>
    <recommendedName>
        <fullName evidence="1">Nudix hydrolase domain-containing protein</fullName>
    </recommendedName>
</protein>
<accession>A0A8H7W7Z6</accession>
<dbReference type="Pfam" id="PF15916">
    <property type="entry name" value="DUF4743"/>
    <property type="match status" value="1"/>
</dbReference>
<dbReference type="SUPFAM" id="SSF55811">
    <property type="entry name" value="Nudix"/>
    <property type="match status" value="1"/>
</dbReference>
<dbReference type="Gene3D" id="3.90.79.10">
    <property type="entry name" value="Nucleoside Triphosphate Pyrophosphohydrolase"/>
    <property type="match status" value="1"/>
</dbReference>
<feature type="domain" description="Nudix hydrolase" evidence="1">
    <location>
        <begin position="136"/>
        <end position="287"/>
    </location>
</feature>
<proteinExistence type="predicted"/>
<name>A0A8H7W7Z6_9HELO</name>
<dbReference type="Proteomes" id="UP000664132">
    <property type="component" value="Unassembled WGS sequence"/>
</dbReference>